<dbReference type="SUPFAM" id="SSF52374">
    <property type="entry name" value="Nucleotidylyl transferase"/>
    <property type="match status" value="1"/>
</dbReference>
<evidence type="ECO:0000313" key="6">
    <source>
        <dbReference type="Proteomes" id="UP000323011"/>
    </source>
</evidence>
<feature type="compositionally biased region" description="Low complexity" evidence="3">
    <location>
        <begin position="350"/>
        <end position="368"/>
    </location>
</feature>
<organism evidence="5 6">
    <name type="scientific">Cafeteria roenbergensis</name>
    <name type="common">Marine flagellate</name>
    <dbReference type="NCBI Taxonomy" id="33653"/>
    <lineage>
        <taxon>Eukaryota</taxon>
        <taxon>Sar</taxon>
        <taxon>Stramenopiles</taxon>
        <taxon>Bigyra</taxon>
        <taxon>Opalozoa</taxon>
        <taxon>Bicosoecida</taxon>
        <taxon>Cafeteriaceae</taxon>
        <taxon>Cafeteria</taxon>
    </lineage>
</organism>
<reference evidence="5 6" key="1">
    <citation type="submission" date="2019-07" db="EMBL/GenBank/DDBJ databases">
        <title>Genomes of Cafeteria roenbergensis.</title>
        <authorList>
            <person name="Fischer M.G."/>
            <person name="Hackl T."/>
            <person name="Roman M."/>
        </authorList>
    </citation>
    <scope>NUCLEOTIDE SEQUENCE [LARGE SCALE GENOMIC DNA]</scope>
    <source>
        <strain evidence="5 6">BVI</strain>
    </source>
</reference>
<dbReference type="InterPro" id="IPR014729">
    <property type="entry name" value="Rossmann-like_a/b/a_fold"/>
</dbReference>
<evidence type="ECO:0000256" key="3">
    <source>
        <dbReference type="SAM" id="MobiDB-lite"/>
    </source>
</evidence>
<gene>
    <name evidence="5" type="ORF">FNF29_06853</name>
</gene>
<dbReference type="PANTHER" id="PTHR43793">
    <property type="entry name" value="FAD SYNTHASE"/>
    <property type="match status" value="1"/>
</dbReference>
<dbReference type="InterPro" id="IPR004821">
    <property type="entry name" value="Cyt_trans-like"/>
</dbReference>
<keyword evidence="2" id="KW-0548">Nucleotidyltransferase</keyword>
<dbReference type="Pfam" id="PF01467">
    <property type="entry name" value="CTP_transf_like"/>
    <property type="match status" value="1"/>
</dbReference>
<dbReference type="NCBIfam" id="TIGR00125">
    <property type="entry name" value="cyt_tran_rel"/>
    <property type="match status" value="1"/>
</dbReference>
<dbReference type="Gene3D" id="3.40.50.620">
    <property type="entry name" value="HUPs"/>
    <property type="match status" value="1"/>
</dbReference>
<evidence type="ECO:0000256" key="2">
    <source>
        <dbReference type="ARBA" id="ARBA00022695"/>
    </source>
</evidence>
<dbReference type="AlphaFoldDB" id="A0A5A8C642"/>
<protein>
    <recommendedName>
        <fullName evidence="4">SPX domain-containing protein</fullName>
    </recommendedName>
</protein>
<dbReference type="PANTHER" id="PTHR43793:SF1">
    <property type="entry name" value="FAD SYNTHASE"/>
    <property type="match status" value="1"/>
</dbReference>
<dbReference type="Proteomes" id="UP000323011">
    <property type="component" value="Unassembled WGS sequence"/>
</dbReference>
<comment type="caution">
    <text evidence="5">The sequence shown here is derived from an EMBL/GenBank/DDBJ whole genome shotgun (WGS) entry which is preliminary data.</text>
</comment>
<feature type="region of interest" description="Disordered" evidence="3">
    <location>
        <begin position="325"/>
        <end position="368"/>
    </location>
</feature>
<dbReference type="PROSITE" id="PS51382">
    <property type="entry name" value="SPX"/>
    <property type="match status" value="1"/>
</dbReference>
<dbReference type="InterPro" id="IPR004331">
    <property type="entry name" value="SPX_dom"/>
</dbReference>
<dbReference type="GO" id="GO:0016779">
    <property type="term" value="F:nucleotidyltransferase activity"/>
    <property type="evidence" value="ECO:0007669"/>
    <property type="project" value="UniProtKB-KW"/>
</dbReference>
<evidence type="ECO:0000259" key="4">
    <source>
        <dbReference type="PROSITE" id="PS51382"/>
    </source>
</evidence>
<feature type="compositionally biased region" description="Acidic residues" evidence="3">
    <location>
        <begin position="332"/>
        <end position="349"/>
    </location>
</feature>
<dbReference type="EMBL" id="VLTN01000056">
    <property type="protein sequence ID" value="KAA0148194.1"/>
    <property type="molecule type" value="Genomic_DNA"/>
</dbReference>
<dbReference type="Pfam" id="PF03105">
    <property type="entry name" value="SPX"/>
    <property type="match status" value="1"/>
</dbReference>
<evidence type="ECO:0000256" key="1">
    <source>
        <dbReference type="ARBA" id="ARBA00022679"/>
    </source>
</evidence>
<evidence type="ECO:0000313" key="5">
    <source>
        <dbReference type="EMBL" id="KAA0148194.1"/>
    </source>
</evidence>
<proteinExistence type="predicted"/>
<dbReference type="InterPro" id="IPR050385">
    <property type="entry name" value="Archaeal_FAD_synthase"/>
</dbReference>
<sequence length="712" mass="75682">MAAASDSPKGHLGPADSPVCGVASERGHFHCYAGGRPLESALGLPNTPLLGIYGPSYWPSLPFVLITVPYEAMAGALPAGVCAQLEGVASDRVDACVACFAHVPEAPSQKLVSSATNEVNVMLHYWRLQAVAAEWGSREVRADLVVAADCASGAAPLYLDHSDGGLPLGSSLAAPRSVVVHGGGGIACHVTHDEASSVPAEVTPASENSPRTPPRRMHFSKTLLAAIAAALPEWSLFFVDYKQLKKVAKAVASGAIPAAEFWASLEAEKTKVRRFYLDKEAWAIRLLAVLGSQVEDLGRAAKETGFHREDVAEYVHALVAKARGRAEGGDGTADDDEDDDATSSGDDEPSSASDSSSGKSPTTTAAAAARASEGGVLGLSGGTALSAQAAAEELEAHRSVFVGTKKGLQDFRRELKLLRQFIELNAVAVRKIVKKFAKVAGSQEQRDAYMRTLRADPDFAFLRAELVDRVVGDVDALLERVAALRPGNSKWAQTRVFTVGCFDLAHRGHANLFRALREYGRYLVVGLHDDASYFKLKRKHTVDDLETRIANIKPFCDSVFVIPSTDPTPYLRAVVSEQDVREGTVCFVRGADMPQFPGREYIESVMPVHLLPRSDGVSSSLVRAIYHCEDGEDTDLVQARAMAAAFAPLDDTGKPCVTEEMVAAELEGLQRKRELADIARAAKEAAAAADAAECDGAAVDTHVADAAATAVC</sequence>
<feature type="domain" description="SPX" evidence="4">
    <location>
        <begin position="217"/>
        <end position="450"/>
    </location>
</feature>
<name>A0A5A8C642_CAFRO</name>
<keyword evidence="1" id="KW-0808">Transferase</keyword>
<accession>A0A5A8C642</accession>
<keyword evidence="6" id="KW-1185">Reference proteome</keyword>